<name>A0AAN6EWZ5_EXODE</name>
<organism evidence="2 3">
    <name type="scientific">Exophiala dermatitidis</name>
    <name type="common">Black yeast-like fungus</name>
    <name type="synonym">Wangiella dermatitidis</name>
    <dbReference type="NCBI Taxonomy" id="5970"/>
    <lineage>
        <taxon>Eukaryota</taxon>
        <taxon>Fungi</taxon>
        <taxon>Dikarya</taxon>
        <taxon>Ascomycota</taxon>
        <taxon>Pezizomycotina</taxon>
        <taxon>Eurotiomycetes</taxon>
        <taxon>Chaetothyriomycetidae</taxon>
        <taxon>Chaetothyriales</taxon>
        <taxon>Herpotrichiellaceae</taxon>
        <taxon>Exophiala</taxon>
    </lineage>
</organism>
<evidence type="ECO:0000313" key="3">
    <source>
        <dbReference type="Proteomes" id="UP001161757"/>
    </source>
</evidence>
<feature type="region of interest" description="Disordered" evidence="1">
    <location>
        <begin position="87"/>
        <end position="219"/>
    </location>
</feature>
<feature type="region of interest" description="Disordered" evidence="1">
    <location>
        <begin position="941"/>
        <end position="976"/>
    </location>
</feature>
<feature type="compositionally biased region" description="Low complexity" evidence="1">
    <location>
        <begin position="239"/>
        <end position="253"/>
    </location>
</feature>
<feature type="region of interest" description="Disordered" evidence="1">
    <location>
        <begin position="231"/>
        <end position="405"/>
    </location>
</feature>
<reference evidence="2" key="1">
    <citation type="submission" date="2023-01" db="EMBL/GenBank/DDBJ databases">
        <title>Exophiala dermititidis isolated from Cystic Fibrosis Patient.</title>
        <authorList>
            <person name="Kurbessoian T."/>
            <person name="Crocker A."/>
            <person name="Murante D."/>
            <person name="Hogan D.A."/>
            <person name="Stajich J.E."/>
        </authorList>
    </citation>
    <scope>NUCLEOTIDE SEQUENCE</scope>
    <source>
        <strain evidence="2">Ex8</strain>
    </source>
</reference>
<feature type="compositionally biased region" description="Basic and acidic residues" evidence="1">
    <location>
        <begin position="254"/>
        <end position="266"/>
    </location>
</feature>
<feature type="compositionally biased region" description="Polar residues" evidence="1">
    <location>
        <begin position="267"/>
        <end position="276"/>
    </location>
</feature>
<evidence type="ECO:0000256" key="1">
    <source>
        <dbReference type="SAM" id="MobiDB-lite"/>
    </source>
</evidence>
<feature type="region of interest" description="Disordered" evidence="1">
    <location>
        <begin position="482"/>
        <end position="502"/>
    </location>
</feature>
<evidence type="ECO:0000313" key="2">
    <source>
        <dbReference type="EMBL" id="KAJ8992768.1"/>
    </source>
</evidence>
<feature type="compositionally biased region" description="Polar residues" evidence="1">
    <location>
        <begin position="314"/>
        <end position="335"/>
    </location>
</feature>
<proteinExistence type="predicted"/>
<dbReference type="EMBL" id="JAJGCB010000004">
    <property type="protein sequence ID" value="KAJ8992768.1"/>
    <property type="molecule type" value="Genomic_DNA"/>
</dbReference>
<comment type="caution">
    <text evidence="2">The sequence shown here is derived from an EMBL/GenBank/DDBJ whole genome shotgun (WGS) entry which is preliminary data.</text>
</comment>
<accession>A0AAN6EWZ5</accession>
<protein>
    <recommendedName>
        <fullName evidence="4">Pentatricopeptide repeat protein</fullName>
    </recommendedName>
</protein>
<sequence>MTPPTSLVPSKNALRALRHLALSNPSILVGTVGSICGIAALNYETCRRVRVAERIVETKRVLRSVSSGRGAAHLDALFEAAERGDDFTLGSRGGSRRSRRRKGPGEQYRDMSTAASVPRDLDSADSSSSLARAVGGVEHDDAGPAGGRRVGGRESDLQVGESQVVEDTSTASQRRTRLRFRKIFMSGDDGKRHNISPQHSISTRRAEEQTIPSGQHEAESLPGCVEKWLSQGPAEHEGTSSTAWRSAGSSSAAELDRGHSHTDNMLKTDSVNTSSVLEGISSSQHSQSSDTAPARDSSDIRRDHPRRSPPHLSGSHSSDTSGTAVPQIEDNNPDSWTVPIKKIPSGGSSHLQAHLHSSSPGSVPPNKGQLSGASVHRAGASKHRNPRPSDAAQNAHNSPKAQGHGLQWTPLLFSSRSGFETQSPLGDGVDPAWPDDIDLKELTRTQSAGFEGQLGDFSIPHHLIMGEADEVVEQALKEHLLRANGTASSKPSSSSTSPMVGHATHTITPEILSHLVAFIRPPTGQLSKPIQYRRFAAVMRHLVEADPEPDWFTAEAVFHAGRGLFDVDEIFCRPVYDLLRHMLSTETSYARAQEILFGNVSGRYHVTDATYELGAKYLSLFCQLNQDYSIRVAEMAKLIKLAKERGLERSENLAMPVLRAVVFQGDTEAARTLIDELQLSFEGRSLRRLWGEYAVWNAAQGNWEEAQWILDRMQETGYSRHQPEQYAAVFHRMLVQYLSKNTAHRAFGFTINAIKYTGLIPTGRISRTVVCACIREHRYDLVFEWTRLVTEAFPRLTSGFMTAQGAWQLAHALQEAGASCRDITDTCRAIAHGCYDDPFPHYLRPLLADLVKLDLSHRLEAASALDSQALFSADGVPLMTMNQLLQEARRFCATESQIGAPMDQDRLKQDLAMQLDAVEELTRVFRGDVFMADLPYEVVEGEEPITSEGTPTADNQSRRPPRLSPSSSLSGKTKSSPAMINSAFADVLTQHKSPPRYEDVSTAVMNHYATRAKQGLGIDHSLLKHVVDRFAPQNPMDALTLIEEVYDSDYVQGMHGVPFDNDFFVKWLQIVTTVGSVKAASTALWAVVDSARHIQWTLDFSFCLNIVTCICLGGSGAGAEMVVKTDNTSKGMQWHHHKNKNRYSSNESKMLTPEMFYLGRRLWWTRLRSPHYVHDTFEFPKWRPWELALREAAAKYHASPTKAAS</sequence>
<feature type="compositionally biased region" description="Low complexity" evidence="1">
    <location>
        <begin position="488"/>
        <end position="498"/>
    </location>
</feature>
<dbReference type="AlphaFoldDB" id="A0AAN6EWZ5"/>
<feature type="compositionally biased region" description="Low complexity" evidence="1">
    <location>
        <begin position="124"/>
        <end position="133"/>
    </location>
</feature>
<evidence type="ECO:0008006" key="4">
    <source>
        <dbReference type="Google" id="ProtNLM"/>
    </source>
</evidence>
<feature type="compositionally biased region" description="Low complexity" evidence="1">
    <location>
        <begin position="345"/>
        <end position="359"/>
    </location>
</feature>
<dbReference type="Proteomes" id="UP001161757">
    <property type="component" value="Unassembled WGS sequence"/>
</dbReference>
<feature type="compositionally biased region" description="Polar residues" evidence="1">
    <location>
        <begin position="391"/>
        <end position="400"/>
    </location>
</feature>
<gene>
    <name evidence="2" type="ORF">HRR80_002814</name>
</gene>